<dbReference type="HOGENOM" id="CLU_079909_2_0_4"/>
<evidence type="ECO:0000256" key="6">
    <source>
        <dbReference type="ARBA" id="ARBA00022989"/>
    </source>
</evidence>
<keyword evidence="7 8" id="KW-0472">Membrane</keyword>
<feature type="transmembrane region" description="Helical" evidence="8">
    <location>
        <begin position="231"/>
        <end position="252"/>
    </location>
</feature>
<feature type="transmembrane region" description="Helical" evidence="8">
    <location>
        <begin position="46"/>
        <end position="74"/>
    </location>
</feature>
<sequence>MYFAVGTADAYESRSEICKETDRRSTIWNKRHELCTEKEHNSMNDYLSYVGIGLITLLPIINPITSASVFLGLSAHMSPAQRNQQINLTALYVLISLLVCFYAGSAIMSAFGISVPGMRVAGGMIVTYIGFGMLFPKYHEIEAQEKIASKHPSNVAFIPLTLPVTVGPGAIAMIVSDASAIHRTGGYRLIDHLVVLTVDIALTLILWMTLRSASRVLHLLGRSGTDAISRVMGFMLVCMGVQFGLNGLHGAFMASE</sequence>
<evidence type="ECO:0000313" key="10">
    <source>
        <dbReference type="Proteomes" id="UP000007437"/>
    </source>
</evidence>
<feature type="transmembrane region" description="Helical" evidence="8">
    <location>
        <begin position="187"/>
        <end position="210"/>
    </location>
</feature>
<feature type="transmembrane region" description="Helical" evidence="8">
    <location>
        <begin position="86"/>
        <end position="111"/>
    </location>
</feature>
<name>E5AR82_MYCRK</name>
<dbReference type="STRING" id="882378.RBRH_02645"/>
<dbReference type="NCBIfam" id="NF008228">
    <property type="entry name" value="PRK10995.1"/>
    <property type="match status" value="1"/>
</dbReference>
<evidence type="ECO:0000256" key="4">
    <source>
        <dbReference type="ARBA" id="ARBA00022519"/>
    </source>
</evidence>
<accession>E5AR82</accession>
<dbReference type="PANTHER" id="PTHR33508:SF2">
    <property type="entry name" value="UPF0056 INNER MEMBRANE PROTEIN MARC"/>
    <property type="match status" value="1"/>
</dbReference>
<gene>
    <name evidence="9" type="ordered locus">RBRH_02645</name>
</gene>
<evidence type="ECO:0000256" key="2">
    <source>
        <dbReference type="ARBA" id="ARBA00009784"/>
    </source>
</evidence>
<dbReference type="Pfam" id="PF01914">
    <property type="entry name" value="MarC"/>
    <property type="match status" value="1"/>
</dbReference>
<evidence type="ECO:0000256" key="1">
    <source>
        <dbReference type="ARBA" id="ARBA00004429"/>
    </source>
</evidence>
<dbReference type="NCBIfam" id="TIGR00427">
    <property type="entry name" value="NAAT family transporter"/>
    <property type="match status" value="1"/>
</dbReference>
<dbReference type="EMBL" id="FR687359">
    <property type="protein sequence ID" value="CBW75114.1"/>
    <property type="molecule type" value="Genomic_DNA"/>
</dbReference>
<evidence type="ECO:0000256" key="7">
    <source>
        <dbReference type="ARBA" id="ARBA00023136"/>
    </source>
</evidence>
<evidence type="ECO:0000313" key="9">
    <source>
        <dbReference type="EMBL" id="CBW75114.1"/>
    </source>
</evidence>
<comment type="similarity">
    <text evidence="2 8">Belongs to the UPF0056 (MarC) family.</text>
</comment>
<reference evidence="9 10" key="1">
    <citation type="journal article" date="2011" name="J. Bacteriol.">
        <title>Complete genome sequence of Burkholderia rhizoxinica, an endosymbiont of Rhizopus microsporus.</title>
        <authorList>
            <person name="Lackner G."/>
            <person name="Moebius N."/>
            <person name="Partida-Martinez L."/>
            <person name="Hertweck C."/>
        </authorList>
    </citation>
    <scope>NUCLEOTIDE SEQUENCE [LARGE SCALE GENOMIC DNA]</scope>
    <source>
        <strain evidence="10">DSM 19002 / CIP 109453 / HKI 454</strain>
    </source>
</reference>
<keyword evidence="4" id="KW-0997">Cell inner membrane</keyword>
<organism evidence="9 10">
    <name type="scientific">Mycetohabitans rhizoxinica (strain DSM 19002 / CIP 109453 / HKI 454)</name>
    <name type="common">Paraburkholderia rhizoxinica</name>
    <dbReference type="NCBI Taxonomy" id="882378"/>
    <lineage>
        <taxon>Bacteria</taxon>
        <taxon>Pseudomonadati</taxon>
        <taxon>Pseudomonadota</taxon>
        <taxon>Betaproteobacteria</taxon>
        <taxon>Burkholderiales</taxon>
        <taxon>Burkholderiaceae</taxon>
        <taxon>Mycetohabitans</taxon>
    </lineage>
</organism>
<dbReference type="PANTHER" id="PTHR33508">
    <property type="entry name" value="UPF0056 MEMBRANE PROTEIN YHCE"/>
    <property type="match status" value="1"/>
</dbReference>
<evidence type="ECO:0000256" key="8">
    <source>
        <dbReference type="RuleBase" id="RU362048"/>
    </source>
</evidence>
<dbReference type="GO" id="GO:0005886">
    <property type="term" value="C:plasma membrane"/>
    <property type="evidence" value="ECO:0007669"/>
    <property type="project" value="UniProtKB-SubCell"/>
</dbReference>
<keyword evidence="3" id="KW-1003">Cell membrane</keyword>
<dbReference type="AlphaFoldDB" id="E5AR82"/>
<comment type="subcellular location">
    <subcellularLocation>
        <location evidence="1 8">Cell inner membrane</location>
        <topology evidence="1 8">Multi-pass membrane protein</topology>
    </subcellularLocation>
</comment>
<keyword evidence="5 8" id="KW-0812">Transmembrane</keyword>
<keyword evidence="6 8" id="KW-1133">Transmembrane helix</keyword>
<evidence type="ECO:0000256" key="5">
    <source>
        <dbReference type="ARBA" id="ARBA00022692"/>
    </source>
</evidence>
<protein>
    <recommendedName>
        <fullName evidence="8">UPF0056 inner membrane protein</fullName>
    </recommendedName>
</protein>
<proteinExistence type="inferred from homology"/>
<evidence type="ECO:0000256" key="3">
    <source>
        <dbReference type="ARBA" id="ARBA00022475"/>
    </source>
</evidence>
<feature type="transmembrane region" description="Helical" evidence="8">
    <location>
        <begin position="117"/>
        <end position="135"/>
    </location>
</feature>
<dbReference type="eggNOG" id="COG2095">
    <property type="taxonomic scope" value="Bacteria"/>
</dbReference>
<dbReference type="Proteomes" id="UP000007437">
    <property type="component" value="Chromosome"/>
</dbReference>
<dbReference type="InterPro" id="IPR002771">
    <property type="entry name" value="Multi_antbiot-R_MarC"/>
</dbReference>
<dbReference type="KEGG" id="brh:RBRH_02645"/>
<feature type="transmembrane region" description="Helical" evidence="8">
    <location>
        <begin position="155"/>
        <end position="175"/>
    </location>
</feature>